<dbReference type="EMBL" id="RDSM01000002">
    <property type="protein sequence ID" value="RXH55937.1"/>
    <property type="molecule type" value="Genomic_DNA"/>
</dbReference>
<dbReference type="RefSeq" id="WP_128913494.1">
    <property type="nucleotide sequence ID" value="NZ_RDSM01000002.1"/>
</dbReference>
<reference evidence="2" key="2">
    <citation type="submission" date="2019-02" db="EMBL/GenBank/DDBJ databases">
        <title>Granulicella sibirica sp. nov., a psychrotolerant acidobacterium isolated from an organic soil layer in forested tundra, West Siberia.</title>
        <authorList>
            <person name="Oshkin I.Y."/>
            <person name="Kulichevskaya I.S."/>
            <person name="Rijpstra W.I.C."/>
            <person name="Sinninghe Damste J.S."/>
            <person name="Rakitin A.L."/>
            <person name="Ravin N.V."/>
            <person name="Dedysh S.N."/>
        </authorList>
    </citation>
    <scope>NUCLEOTIDE SEQUENCE [LARGE SCALE GENOMIC DNA]</scope>
    <source>
        <strain evidence="2">AF10</strain>
    </source>
</reference>
<accession>A0A4Q0SYI0</accession>
<organism evidence="1 2">
    <name type="scientific">Granulicella sibirica</name>
    <dbReference type="NCBI Taxonomy" id="2479048"/>
    <lineage>
        <taxon>Bacteria</taxon>
        <taxon>Pseudomonadati</taxon>
        <taxon>Acidobacteriota</taxon>
        <taxon>Terriglobia</taxon>
        <taxon>Terriglobales</taxon>
        <taxon>Acidobacteriaceae</taxon>
        <taxon>Granulicella</taxon>
    </lineage>
</organism>
<comment type="caution">
    <text evidence="1">The sequence shown here is derived from an EMBL/GenBank/DDBJ whole genome shotgun (WGS) entry which is preliminary data.</text>
</comment>
<dbReference type="AlphaFoldDB" id="A0A4Q0SYI0"/>
<dbReference type="Proteomes" id="UP000289437">
    <property type="component" value="Unassembled WGS sequence"/>
</dbReference>
<gene>
    <name evidence="1" type="ORF">GRAN_2794</name>
</gene>
<proteinExistence type="predicted"/>
<keyword evidence="2" id="KW-1185">Reference proteome</keyword>
<dbReference type="SUPFAM" id="SSF63829">
    <property type="entry name" value="Calcium-dependent phosphotriesterase"/>
    <property type="match status" value="1"/>
</dbReference>
<sequence>MSRRRLIRHAQKLLAAYVPVLLGAGVLTSLTGCGSGIAGSPVNATSTAPTSIPSAVKSGPQLGYIWSDKTHTLRPVLGIPGSSRLGESVVPADLYLTGASSAVSNLAILQETDGVLDLMSLPSGSPVRLSATLAPNAQIRFAPSGNNAVAFVPGTSSVTLLTTLGSSPKAQSVAFNSAIAEAAVSDSATVAAALSSGSIRTISLAGTPNTSGSVATLGGLSFVGTTENLLFADAASNSVTMVSNSTTSPASTLIPSASMLKSPQGLGATHDGHYAILANTGNASIVRVDLTAQTAPQSFACSCQPALVAQLSGSGVFRVTSADSGPAWMLDASASIPRVLFIPAINAASTSDSGTNTTVKN</sequence>
<dbReference type="PROSITE" id="PS51257">
    <property type="entry name" value="PROKAR_LIPOPROTEIN"/>
    <property type="match status" value="1"/>
</dbReference>
<evidence type="ECO:0000313" key="2">
    <source>
        <dbReference type="Proteomes" id="UP000289437"/>
    </source>
</evidence>
<protein>
    <submittedName>
        <fullName evidence="1">Uncharacterized protein</fullName>
    </submittedName>
</protein>
<evidence type="ECO:0000313" key="1">
    <source>
        <dbReference type="EMBL" id="RXH55937.1"/>
    </source>
</evidence>
<reference evidence="1 2" key="1">
    <citation type="submission" date="2018-11" db="EMBL/GenBank/DDBJ databases">
        <authorList>
            <person name="Mardanov A.V."/>
            <person name="Ravin N.V."/>
            <person name="Dedysh S.N."/>
        </authorList>
    </citation>
    <scope>NUCLEOTIDE SEQUENCE [LARGE SCALE GENOMIC DNA]</scope>
    <source>
        <strain evidence="1 2">AF10</strain>
    </source>
</reference>
<name>A0A4Q0SYI0_9BACT</name>